<dbReference type="Proteomes" id="UP001176940">
    <property type="component" value="Unassembled WGS sequence"/>
</dbReference>
<proteinExistence type="predicted"/>
<protein>
    <submittedName>
        <fullName evidence="2">Uncharacterized protein</fullName>
    </submittedName>
</protein>
<keyword evidence="3" id="KW-1185">Reference proteome</keyword>
<dbReference type="EMBL" id="CAUEEQ010037012">
    <property type="protein sequence ID" value="CAJ0953601.1"/>
    <property type="molecule type" value="Genomic_DNA"/>
</dbReference>
<evidence type="ECO:0000313" key="2">
    <source>
        <dbReference type="EMBL" id="CAJ0953601.1"/>
    </source>
</evidence>
<reference evidence="2" key="1">
    <citation type="submission" date="2023-07" db="EMBL/GenBank/DDBJ databases">
        <authorList>
            <person name="Stuckert A."/>
        </authorList>
    </citation>
    <scope>NUCLEOTIDE SEQUENCE</scope>
</reference>
<feature type="compositionally biased region" description="Basic and acidic residues" evidence="1">
    <location>
        <begin position="12"/>
        <end position="52"/>
    </location>
</feature>
<evidence type="ECO:0000313" key="3">
    <source>
        <dbReference type="Proteomes" id="UP001176940"/>
    </source>
</evidence>
<organism evidence="2 3">
    <name type="scientific">Ranitomeya imitator</name>
    <name type="common">mimic poison frog</name>
    <dbReference type="NCBI Taxonomy" id="111125"/>
    <lineage>
        <taxon>Eukaryota</taxon>
        <taxon>Metazoa</taxon>
        <taxon>Chordata</taxon>
        <taxon>Craniata</taxon>
        <taxon>Vertebrata</taxon>
        <taxon>Euteleostomi</taxon>
        <taxon>Amphibia</taxon>
        <taxon>Batrachia</taxon>
        <taxon>Anura</taxon>
        <taxon>Neobatrachia</taxon>
        <taxon>Hyloidea</taxon>
        <taxon>Dendrobatidae</taxon>
        <taxon>Dendrobatinae</taxon>
        <taxon>Ranitomeya</taxon>
    </lineage>
</organism>
<gene>
    <name evidence="2" type="ORF">RIMI_LOCUS14387404</name>
</gene>
<comment type="caution">
    <text evidence="2">The sequence shown here is derived from an EMBL/GenBank/DDBJ whole genome shotgun (WGS) entry which is preliminary data.</text>
</comment>
<feature type="region of interest" description="Disordered" evidence="1">
    <location>
        <begin position="1"/>
        <end position="100"/>
    </location>
</feature>
<accession>A0ABN9LYS5</accession>
<evidence type="ECO:0000256" key="1">
    <source>
        <dbReference type="SAM" id="MobiDB-lite"/>
    </source>
</evidence>
<name>A0ABN9LYS5_9NEOB</name>
<sequence length="128" mass="14539">MAAYGGSFESVRSIEEKKESKRRAREELLAQAKEDYEKEERRKEQRRLRGEDTWMLSDVTDRLEQIEQGQDPTDESRRKGSQAGRSIQVAGGGLLPRPVRKPLEDVTVVLAGLHVSDVDSREQSPEDS</sequence>